<dbReference type="PIRSF" id="PIRSF010052">
    <property type="entry name" value="Polyub_prc_Npl4"/>
    <property type="match status" value="1"/>
</dbReference>
<dbReference type="AlphaFoldDB" id="A0A7H9B888"/>
<comment type="subcellular location">
    <subcellularLocation>
        <location evidence="3">Cytoplasm</location>
        <location evidence="3">Perinuclear region</location>
    </subcellularLocation>
    <subcellularLocation>
        <location evidence="2">Endoplasmic reticulum membrane</location>
        <topology evidence="2">Peripheral membrane protein</topology>
    </subcellularLocation>
    <subcellularLocation>
        <location evidence="1">Nucleus membrane</location>
        <topology evidence="1">Peripheral membrane protein</topology>
        <orientation evidence="1">Cytoplasmic side</orientation>
    </subcellularLocation>
</comment>
<dbReference type="PROSITE" id="PS50249">
    <property type="entry name" value="MPN"/>
    <property type="match status" value="1"/>
</dbReference>
<dbReference type="GO" id="GO:0006511">
    <property type="term" value="P:ubiquitin-dependent protein catabolic process"/>
    <property type="evidence" value="ECO:0007669"/>
    <property type="project" value="InterPro"/>
</dbReference>
<dbReference type="SUPFAM" id="SSF54236">
    <property type="entry name" value="Ubiquitin-like"/>
    <property type="match status" value="1"/>
</dbReference>
<evidence type="ECO:0000313" key="10">
    <source>
        <dbReference type="EMBL" id="QLG74961.1"/>
    </source>
</evidence>
<evidence type="ECO:0000256" key="3">
    <source>
        <dbReference type="ARBA" id="ARBA00004556"/>
    </source>
</evidence>
<dbReference type="OrthoDB" id="10251089at2759"/>
<dbReference type="GO" id="GO:0043130">
    <property type="term" value="F:ubiquitin binding"/>
    <property type="evidence" value="ECO:0007669"/>
    <property type="project" value="TreeGrafter"/>
</dbReference>
<name>A0A7H9B888_ZYGMR</name>
<evidence type="ECO:0000259" key="9">
    <source>
        <dbReference type="PROSITE" id="PS50249"/>
    </source>
</evidence>
<dbReference type="KEGG" id="zmk:HG535_0H02880"/>
<dbReference type="PANTHER" id="PTHR12710:SF0">
    <property type="entry name" value="NUCLEAR PROTEIN LOCALIZATION PROTEIN 4 HOMOLOG"/>
    <property type="match status" value="1"/>
</dbReference>
<sequence length="604" mass="66856">MIIRFRTRDGMQRISCESTEAFDTVLKKLLPKLSGNIDLSSLLVGSKEGQANEPVGELLNRSVADLGLSHGDIVFLDYKELETGKAESRVDPAATVATGSVGVTTANESKPLQVTELSVDVELEKIDGLIPRSRSELCRHGDGAMCEYCCPLPPWDRGYHEQQNIKHISFHSYLKELDDSTKKGNGSSYIAPLSQPDFKIDKNCRNGHEPWPKGICSKCQPSAITLQQQQFRMIDHVEFEQSDLINEFIESWRFTGTQRFGYMYGTYRRYDATPLGIKAVVKTIYEPSQHDEQDGLTMDFDVLQEEMAKVDAVAESIGLTKIGLIFTDLTDCGFGDGSVICKRHKDSFFLSSLEIIMAAKHQLKNPNVCKFSEQGIFSSKFVTCVISGNLQNEIDIAAYQVSTSAEALVDADMISGSTHPSMAYINETNQNRYVPEIFYMRKNEYGVTIKENAKPAFPVDYLLVSLTHGFPKTVSHSPGFTWANRQAMGKSQDYHELKDYLLEPAVSADFTLLQKKLADLQLQLYLHSLDILSPQEWSLLVEATRVIADASSSASASASPSSIALPSAATSSADTASSQQQQEALLQLVSSPGWQTLIMILQSS</sequence>
<evidence type="ECO:0000256" key="4">
    <source>
        <dbReference type="ARBA" id="ARBA00011025"/>
    </source>
</evidence>
<reference evidence="10 11" key="1">
    <citation type="submission" date="2020-07" db="EMBL/GenBank/DDBJ databases">
        <title>The yeast mating-type switching endonuclease HO is a domesticated member of an unorthodox homing genetic element family.</title>
        <authorList>
            <person name="Coughlan A.Y."/>
            <person name="Lombardi L."/>
            <person name="Braun-Galleani S."/>
            <person name="Martos A.R."/>
            <person name="Galeote V."/>
            <person name="Bigey F."/>
            <person name="Dequin S."/>
            <person name="Byrne K.P."/>
            <person name="Wolfe K.H."/>
        </authorList>
    </citation>
    <scope>NUCLEOTIDE SEQUENCE [LARGE SCALE GENOMIC DNA]</scope>
    <source>
        <strain evidence="10 11">NRRL Y-6702</strain>
    </source>
</reference>
<keyword evidence="6" id="KW-0813">Transport</keyword>
<comment type="similarity">
    <text evidence="4">Belongs to the NPL4 family.</text>
</comment>
<evidence type="ECO:0000256" key="1">
    <source>
        <dbReference type="ARBA" id="ARBA00004335"/>
    </source>
</evidence>
<evidence type="ECO:0000256" key="7">
    <source>
        <dbReference type="ARBA" id="ARBA00023010"/>
    </source>
</evidence>
<dbReference type="InterPro" id="IPR024682">
    <property type="entry name" value="Npl4_Ub-like_dom"/>
</dbReference>
<evidence type="ECO:0000256" key="6">
    <source>
        <dbReference type="ARBA" id="ARBA00022816"/>
    </source>
</evidence>
<dbReference type="PANTHER" id="PTHR12710">
    <property type="entry name" value="NUCLEAR PROTEIN LOCALIZATION 4"/>
    <property type="match status" value="1"/>
</dbReference>
<proteinExistence type="inferred from homology"/>
<evidence type="ECO:0000256" key="2">
    <source>
        <dbReference type="ARBA" id="ARBA00004406"/>
    </source>
</evidence>
<dbReference type="InterPro" id="IPR007717">
    <property type="entry name" value="NPL4_C"/>
</dbReference>
<keyword evidence="11" id="KW-1185">Reference proteome</keyword>
<dbReference type="GO" id="GO:0005789">
    <property type="term" value="C:endoplasmic reticulum membrane"/>
    <property type="evidence" value="ECO:0007669"/>
    <property type="project" value="UniProtKB-SubCell"/>
</dbReference>
<dbReference type="Pfam" id="PF05021">
    <property type="entry name" value="NPL4"/>
    <property type="match status" value="1"/>
</dbReference>
<evidence type="ECO:0000256" key="5">
    <source>
        <dbReference type="ARBA" id="ARBA00019709"/>
    </source>
</evidence>
<dbReference type="GO" id="GO:0048471">
    <property type="term" value="C:perinuclear region of cytoplasm"/>
    <property type="evidence" value="ECO:0007669"/>
    <property type="project" value="UniProtKB-SubCell"/>
</dbReference>
<dbReference type="GeneID" id="59238764"/>
<evidence type="ECO:0000313" key="11">
    <source>
        <dbReference type="Proteomes" id="UP000509704"/>
    </source>
</evidence>
<keyword evidence="7" id="KW-0653">Protein transport</keyword>
<dbReference type="Pfam" id="PF05020">
    <property type="entry name" value="zf-NPL4"/>
    <property type="match status" value="1"/>
</dbReference>
<dbReference type="InterPro" id="IPR007716">
    <property type="entry name" value="NPL4_Zn-bd_put"/>
</dbReference>
<keyword evidence="6" id="KW-0509">mRNA transport</keyword>
<dbReference type="Proteomes" id="UP000509704">
    <property type="component" value="Chromosome 8"/>
</dbReference>
<dbReference type="Gene3D" id="3.10.20.90">
    <property type="entry name" value="Phosphatidylinositol 3-kinase Catalytic Subunit, Chain A, domain 1"/>
    <property type="match status" value="1"/>
</dbReference>
<protein>
    <recommendedName>
        <fullName evidence="5">Nuclear protein localization protein 4</fullName>
    </recommendedName>
</protein>
<dbReference type="EMBL" id="CP058611">
    <property type="protein sequence ID" value="QLG74961.1"/>
    <property type="molecule type" value="Genomic_DNA"/>
</dbReference>
<dbReference type="InterPro" id="IPR029071">
    <property type="entry name" value="Ubiquitin-like_domsf"/>
</dbReference>
<gene>
    <name evidence="10" type="ORF">HG535_0H02880</name>
</gene>
<dbReference type="InterPro" id="IPR037518">
    <property type="entry name" value="MPN"/>
</dbReference>
<dbReference type="GO" id="GO:0031965">
    <property type="term" value="C:nuclear membrane"/>
    <property type="evidence" value="ECO:0007669"/>
    <property type="project" value="UniProtKB-SubCell"/>
</dbReference>
<dbReference type="RefSeq" id="XP_037146686.1">
    <property type="nucleotide sequence ID" value="XM_037290791.1"/>
</dbReference>
<evidence type="ECO:0000256" key="8">
    <source>
        <dbReference type="ARBA" id="ARBA00024703"/>
    </source>
</evidence>
<comment type="function">
    <text evidence="8">Involved in the import of nuclear-targeted proteins into the nucleus and the export of poly(A) RNA out of the nucleus. Has a role in the endoplasmic reticulum-associated degradation (ERAD) pathway.</text>
</comment>
<dbReference type="Pfam" id="PF11543">
    <property type="entry name" value="UN_NPL4"/>
    <property type="match status" value="1"/>
</dbReference>
<dbReference type="CDD" id="cd08061">
    <property type="entry name" value="MPN_NPL4"/>
    <property type="match status" value="1"/>
</dbReference>
<dbReference type="GO" id="GO:0051028">
    <property type="term" value="P:mRNA transport"/>
    <property type="evidence" value="ECO:0007669"/>
    <property type="project" value="UniProtKB-KW"/>
</dbReference>
<accession>A0A7H9B888</accession>
<dbReference type="GO" id="GO:0031625">
    <property type="term" value="F:ubiquitin protein ligase binding"/>
    <property type="evidence" value="ECO:0007669"/>
    <property type="project" value="TreeGrafter"/>
</dbReference>
<keyword evidence="7" id="KW-0811">Translocation</keyword>
<dbReference type="GO" id="GO:0015031">
    <property type="term" value="P:protein transport"/>
    <property type="evidence" value="ECO:0007669"/>
    <property type="project" value="UniProtKB-KW"/>
</dbReference>
<dbReference type="InterPro" id="IPR016563">
    <property type="entry name" value="Npl4"/>
</dbReference>
<organism evidence="10 11">
    <name type="scientific">Zygotorulaspora mrakii</name>
    <name type="common">Zygosaccharomyces mrakii</name>
    <dbReference type="NCBI Taxonomy" id="42260"/>
    <lineage>
        <taxon>Eukaryota</taxon>
        <taxon>Fungi</taxon>
        <taxon>Dikarya</taxon>
        <taxon>Ascomycota</taxon>
        <taxon>Saccharomycotina</taxon>
        <taxon>Saccharomycetes</taxon>
        <taxon>Saccharomycetales</taxon>
        <taxon>Saccharomycetaceae</taxon>
        <taxon>Zygotorulaspora</taxon>
    </lineage>
</organism>
<feature type="domain" description="MPN" evidence="9">
    <location>
        <begin position="237"/>
        <end position="377"/>
    </location>
</feature>